<keyword evidence="6 13" id="KW-0812">Transmembrane</keyword>
<keyword evidence="3" id="KW-0813">Transport</keyword>
<reference evidence="16 17" key="2">
    <citation type="journal article" date="2012" name="Stand. Genomic Sci.">
        <title>Genome sequence of the moderately thermophilic, amino-acid-degrading and sulfur-reducing bacterium Thermovirga lienii type strain (Cas60314(T)).</title>
        <authorList>
            <person name="Goker M."/>
            <person name="Saunders E."/>
            <person name="Lapidus A."/>
            <person name="Nolan M."/>
            <person name="Lucas S."/>
            <person name="Hammon N."/>
            <person name="Deshpande S."/>
            <person name="Cheng J.F."/>
            <person name="Han C."/>
            <person name="Tapia R."/>
            <person name="Goodwin L.A."/>
            <person name="Pitluck S."/>
            <person name="Liolios K."/>
            <person name="Mavromatis K."/>
            <person name="Pagani I."/>
            <person name="Ivanova N."/>
            <person name="Mikhailova N."/>
            <person name="Pati A."/>
            <person name="Chen A."/>
            <person name="Palaniappan K."/>
            <person name="Land M."/>
            <person name="Chang Y.J."/>
            <person name="Jeffries C.D."/>
            <person name="Brambilla E.M."/>
            <person name="Rohde M."/>
            <person name="Spring S."/>
            <person name="Detter J.C."/>
            <person name="Woyke T."/>
            <person name="Bristow J."/>
            <person name="Eisen J.A."/>
            <person name="Markowitz V."/>
            <person name="Hugenholtz P."/>
            <person name="Kyrpides N.C."/>
            <person name="Klenk H.P."/>
        </authorList>
    </citation>
    <scope>NUCLEOTIDE SEQUENCE [LARGE SCALE GENOMIC DNA]</scope>
    <source>
        <strain evidence="17">ATCC BAA-1197 / DSM 17291 / Cas60314</strain>
    </source>
</reference>
<dbReference type="GO" id="GO:1902600">
    <property type="term" value="P:proton transmembrane transport"/>
    <property type="evidence" value="ECO:0007669"/>
    <property type="project" value="UniProtKB-KW"/>
</dbReference>
<evidence type="ECO:0000256" key="2">
    <source>
        <dbReference type="ARBA" id="ARBA00008038"/>
    </source>
</evidence>
<comment type="subcellular location">
    <subcellularLocation>
        <location evidence="1">Cell membrane</location>
        <topology evidence="1">Multi-pass membrane protein</topology>
    </subcellularLocation>
</comment>
<keyword evidence="10" id="KW-0406">Ion transport</keyword>
<evidence type="ECO:0000256" key="9">
    <source>
        <dbReference type="ARBA" id="ARBA00022989"/>
    </source>
</evidence>
<dbReference type="Pfam" id="PF20560">
    <property type="entry name" value="MotA_N"/>
    <property type="match status" value="1"/>
</dbReference>
<evidence type="ECO:0000256" key="8">
    <source>
        <dbReference type="ARBA" id="ARBA00022781"/>
    </source>
</evidence>
<feature type="domain" description="Motility protein A N-terminal" evidence="15">
    <location>
        <begin position="10"/>
        <end position="91"/>
    </location>
</feature>
<dbReference type="InterPro" id="IPR046786">
    <property type="entry name" value="MotA_N"/>
</dbReference>
<keyword evidence="7" id="KW-0283">Flagellar rotation</keyword>
<keyword evidence="9 13" id="KW-1133">Transmembrane helix</keyword>
<dbReference type="KEGG" id="tli:Tlie_0086"/>
<feature type="transmembrane region" description="Helical" evidence="13">
    <location>
        <begin position="29"/>
        <end position="49"/>
    </location>
</feature>
<evidence type="ECO:0000256" key="13">
    <source>
        <dbReference type="SAM" id="Phobius"/>
    </source>
</evidence>
<keyword evidence="17" id="KW-1185">Reference proteome</keyword>
<feature type="region of interest" description="Disordered" evidence="12">
    <location>
        <begin position="254"/>
        <end position="276"/>
    </location>
</feature>
<dbReference type="GO" id="GO:0005886">
    <property type="term" value="C:plasma membrane"/>
    <property type="evidence" value="ECO:0007669"/>
    <property type="project" value="UniProtKB-SubCell"/>
</dbReference>
<dbReference type="Pfam" id="PF01618">
    <property type="entry name" value="MotA_ExbB"/>
    <property type="match status" value="1"/>
</dbReference>
<feature type="compositionally biased region" description="Basic and acidic residues" evidence="12">
    <location>
        <begin position="262"/>
        <end position="276"/>
    </location>
</feature>
<evidence type="ECO:0000256" key="11">
    <source>
        <dbReference type="ARBA" id="ARBA00023136"/>
    </source>
</evidence>
<keyword evidence="4" id="KW-1003">Cell membrane</keyword>
<dbReference type="OrthoDB" id="9806929at2"/>
<evidence type="ECO:0000259" key="15">
    <source>
        <dbReference type="Pfam" id="PF20560"/>
    </source>
</evidence>
<dbReference type="eggNOG" id="COG1291">
    <property type="taxonomic scope" value="Bacteria"/>
</dbReference>
<dbReference type="Proteomes" id="UP000005868">
    <property type="component" value="Chromosome"/>
</dbReference>
<name>G7V5K5_THELD</name>
<dbReference type="PANTHER" id="PTHR30433:SF2">
    <property type="entry name" value="MOTILITY PROTEIN A"/>
    <property type="match status" value="1"/>
</dbReference>
<dbReference type="PANTHER" id="PTHR30433">
    <property type="entry name" value="CHEMOTAXIS PROTEIN MOTA"/>
    <property type="match status" value="1"/>
</dbReference>
<evidence type="ECO:0000313" key="17">
    <source>
        <dbReference type="Proteomes" id="UP000005868"/>
    </source>
</evidence>
<evidence type="ECO:0000256" key="5">
    <source>
        <dbReference type="ARBA" id="ARBA00022500"/>
    </source>
</evidence>
<proteinExistence type="inferred from homology"/>
<feature type="transmembrane region" description="Helical" evidence="13">
    <location>
        <begin position="148"/>
        <end position="169"/>
    </location>
</feature>
<reference evidence="17" key="1">
    <citation type="submission" date="2011-10" db="EMBL/GenBank/DDBJ databases">
        <title>The complete genome of chromosome of Thermovirga lienii DSM 17291.</title>
        <authorList>
            <consortium name="US DOE Joint Genome Institute (JGI-PGF)"/>
            <person name="Lucas S."/>
            <person name="Copeland A."/>
            <person name="Lapidus A."/>
            <person name="Glavina del Rio T."/>
            <person name="Dalin E."/>
            <person name="Tice H."/>
            <person name="Bruce D."/>
            <person name="Goodwin L."/>
            <person name="Pitluck S."/>
            <person name="Peters L."/>
            <person name="Mikhailova N."/>
            <person name="Saunders E."/>
            <person name="Kyrpides N."/>
            <person name="Mavromatis K."/>
            <person name="Ivanova N."/>
            <person name="Last F.I."/>
            <person name="Brettin T."/>
            <person name="Detter J.C."/>
            <person name="Han C."/>
            <person name="Larimer F."/>
            <person name="Land M."/>
            <person name="Hauser L."/>
            <person name="Markowitz V."/>
            <person name="Cheng J.-F."/>
            <person name="Hugenholtz P."/>
            <person name="Woyke T."/>
            <person name="Wu D."/>
            <person name="Spring S."/>
            <person name="Schroeder M."/>
            <person name="Brambilla E.-M."/>
            <person name="Klenk H.-P."/>
            <person name="Eisen J.A."/>
        </authorList>
    </citation>
    <scope>NUCLEOTIDE SEQUENCE [LARGE SCALE GENOMIC DNA]</scope>
    <source>
        <strain evidence="17">ATCC BAA-1197 / DSM 17291 / Cas60314</strain>
    </source>
</reference>
<dbReference type="GO" id="GO:0006935">
    <property type="term" value="P:chemotaxis"/>
    <property type="evidence" value="ECO:0007669"/>
    <property type="project" value="UniProtKB-KW"/>
</dbReference>
<dbReference type="InterPro" id="IPR002898">
    <property type="entry name" value="MotA_ExbB_proton_chnl"/>
</dbReference>
<dbReference type="InterPro" id="IPR047055">
    <property type="entry name" value="MotA-like"/>
</dbReference>
<dbReference type="EMBL" id="CP003096">
    <property type="protein sequence ID" value="AER65832.1"/>
    <property type="molecule type" value="Genomic_DNA"/>
</dbReference>
<dbReference type="GO" id="GO:0071978">
    <property type="term" value="P:bacterial-type flagellum-dependent swarming motility"/>
    <property type="evidence" value="ECO:0007669"/>
    <property type="project" value="InterPro"/>
</dbReference>
<comment type="similarity">
    <text evidence="2">Belongs to the MotA family.</text>
</comment>
<dbReference type="PROSITE" id="PS01307">
    <property type="entry name" value="MOTA"/>
    <property type="match status" value="1"/>
</dbReference>
<dbReference type="STRING" id="580340.Tlie_0086"/>
<dbReference type="InterPro" id="IPR000540">
    <property type="entry name" value="Flag_MotA_CS"/>
</dbReference>
<dbReference type="HOGENOM" id="CLU_079895_1_0_0"/>
<accession>G7V5K5</accession>
<evidence type="ECO:0000256" key="7">
    <source>
        <dbReference type="ARBA" id="ARBA00022779"/>
    </source>
</evidence>
<keyword evidence="11 13" id="KW-0472">Membrane</keyword>
<gene>
    <name evidence="16" type="ordered locus">Tlie_0086</name>
</gene>
<protein>
    <submittedName>
        <fullName evidence="16">MotA/TolQ/ExbB proton channel</fullName>
    </submittedName>
</protein>
<keyword evidence="8" id="KW-0375">Hydrogen ion transport</keyword>
<evidence type="ECO:0000256" key="4">
    <source>
        <dbReference type="ARBA" id="ARBA00022475"/>
    </source>
</evidence>
<feature type="domain" description="MotA/TolQ/ExbB proton channel" evidence="14">
    <location>
        <begin position="101"/>
        <end position="219"/>
    </location>
</feature>
<evidence type="ECO:0000256" key="10">
    <source>
        <dbReference type="ARBA" id="ARBA00023065"/>
    </source>
</evidence>
<sequence length="276" mass="29705">MDMMALGFLAVTILLVVGGIVLGGAPGAFINIPSMLITVGGTLGAIGIATPKKDFFKIPQTVKEAFSKEEFMDLISLMDILVEMARKARAEGLLALEEEISKIDNDFIRKSAQLVIDGTPPETVKAIMDAEIDITERRYAVSKRAFDLMAELAPAFGMLGTLIGLIQMLRNLDTPEALGPGMAVALITTFYGSFIANVIAIPISKKISARASDAILSMEIIVEGILSIQSGENPRLVEEKLKIFLPREEREKLAARKASGRASREVAKEAEEPASA</sequence>
<evidence type="ECO:0000256" key="1">
    <source>
        <dbReference type="ARBA" id="ARBA00004651"/>
    </source>
</evidence>
<evidence type="ECO:0000256" key="6">
    <source>
        <dbReference type="ARBA" id="ARBA00022692"/>
    </source>
</evidence>
<evidence type="ECO:0000256" key="12">
    <source>
        <dbReference type="SAM" id="MobiDB-lite"/>
    </source>
</evidence>
<evidence type="ECO:0000313" key="16">
    <source>
        <dbReference type="EMBL" id="AER65832.1"/>
    </source>
</evidence>
<evidence type="ECO:0000256" key="3">
    <source>
        <dbReference type="ARBA" id="ARBA00022448"/>
    </source>
</evidence>
<feature type="transmembrane region" description="Helical" evidence="13">
    <location>
        <begin position="181"/>
        <end position="203"/>
    </location>
</feature>
<keyword evidence="5" id="KW-0145">Chemotaxis</keyword>
<organism evidence="16 17">
    <name type="scientific">Thermovirga lienii (strain ATCC BAA-1197 / DSM 17291 / Cas60314)</name>
    <dbReference type="NCBI Taxonomy" id="580340"/>
    <lineage>
        <taxon>Bacteria</taxon>
        <taxon>Thermotogati</taxon>
        <taxon>Synergistota</taxon>
        <taxon>Synergistia</taxon>
        <taxon>Synergistales</taxon>
        <taxon>Thermovirgaceae</taxon>
        <taxon>Thermovirga</taxon>
    </lineage>
</organism>
<dbReference type="AlphaFoldDB" id="G7V5K5"/>
<evidence type="ECO:0000259" key="14">
    <source>
        <dbReference type="Pfam" id="PF01618"/>
    </source>
</evidence>